<organism evidence="5 6">
    <name type="scientific">Biomphalaria glabrata</name>
    <name type="common">Bloodfluke planorb</name>
    <name type="synonym">Freshwater snail</name>
    <dbReference type="NCBI Taxonomy" id="6526"/>
    <lineage>
        <taxon>Eukaryota</taxon>
        <taxon>Metazoa</taxon>
        <taxon>Spiralia</taxon>
        <taxon>Lophotrochozoa</taxon>
        <taxon>Mollusca</taxon>
        <taxon>Gastropoda</taxon>
        <taxon>Heterobranchia</taxon>
        <taxon>Euthyneura</taxon>
        <taxon>Panpulmonata</taxon>
        <taxon>Hygrophila</taxon>
        <taxon>Lymnaeoidea</taxon>
        <taxon>Planorbidae</taxon>
        <taxon>Biomphalaria</taxon>
    </lineage>
</organism>
<dbReference type="PROSITE" id="PS50003">
    <property type="entry name" value="PH_DOMAIN"/>
    <property type="match status" value="1"/>
</dbReference>
<feature type="region of interest" description="Disordered" evidence="2">
    <location>
        <begin position="323"/>
        <end position="346"/>
    </location>
</feature>
<dbReference type="InterPro" id="IPR035969">
    <property type="entry name" value="Rab-GAP_TBC_sf"/>
</dbReference>
<dbReference type="Gene3D" id="2.30.29.30">
    <property type="entry name" value="Pleckstrin-homology domain (PH domain)/Phosphotyrosine-binding domain (PTB)"/>
    <property type="match status" value="1"/>
</dbReference>
<dbReference type="Proteomes" id="UP001165740">
    <property type="component" value="Chromosome 5"/>
</dbReference>
<dbReference type="PROSITE" id="PS50086">
    <property type="entry name" value="TBC_RABGAP"/>
    <property type="match status" value="1"/>
</dbReference>
<dbReference type="Pfam" id="PF00566">
    <property type="entry name" value="RabGAP-TBC"/>
    <property type="match status" value="1"/>
</dbReference>
<keyword evidence="1" id="KW-0175">Coiled coil</keyword>
<feature type="domain" description="PH" evidence="3">
    <location>
        <begin position="71"/>
        <end position="171"/>
    </location>
</feature>
<feature type="region of interest" description="Disordered" evidence="2">
    <location>
        <begin position="18"/>
        <end position="41"/>
    </location>
</feature>
<feature type="region of interest" description="Disordered" evidence="2">
    <location>
        <begin position="266"/>
        <end position="299"/>
    </location>
</feature>
<dbReference type="InterPro" id="IPR050302">
    <property type="entry name" value="Rab_GAP_TBC_domain"/>
</dbReference>
<evidence type="ECO:0000259" key="3">
    <source>
        <dbReference type="PROSITE" id="PS50003"/>
    </source>
</evidence>
<evidence type="ECO:0000313" key="5">
    <source>
        <dbReference type="Proteomes" id="UP001165740"/>
    </source>
</evidence>
<dbReference type="RefSeq" id="XP_055885317.1">
    <property type="nucleotide sequence ID" value="XM_056029342.1"/>
</dbReference>
<dbReference type="GO" id="GO:0031267">
    <property type="term" value="F:small GTPase binding"/>
    <property type="evidence" value="ECO:0007669"/>
    <property type="project" value="TreeGrafter"/>
</dbReference>
<feature type="compositionally biased region" description="Polar residues" evidence="2">
    <location>
        <begin position="267"/>
        <end position="289"/>
    </location>
</feature>
<sequence>MAALEVGVTTDELRISDGTLNLDSPEVSESLEEIDSKEAEALVEDEDTSIEMLSVPCSDESAAQSPTDPEEQKLSGWLKLVSVGLGFRKTIKHVWFVYGEDTGKLYYYRQPQDLLPLGEIDLRTSSLTYDASNVDKPGLFEIRCENQVFQIEAQDRVYMLYWLDALQKKRRLFSLRQSNLAQDFFMGKKKQLVANGLLGRDSTDGNDELCPAENNSDNSSKFSLLDLRKEIRNAVSTIRASASDTSLNRSSTALSEDWSLVDDMSTAPHTFTSESNNKQNTNRPNSFSGRSEDILGDTAPSHSEQTIILENYMRSHDLHNWNNNKPVTSQNKPMKPQVSSSANGKPSKFISALKSNFKMMKESVKERNQRSNPSSRHNSTGSQSCYKCMVLAEDLASKEEYIKSTEEELHANNEIIKLLQKELAVMTAEINTRKECEGKDEDAIQQILKQKDKHIIELEYSRTVLLEERSTLKQDNRLLENELKDLSDQISMFKTTIAVKDEMIVSLTNQNQELRSNQSLGMEDKSNLVRSFPIDPISLAAERKEQERLADACKAYEIQNQFLTKEILALNELRQHDETRQKFLNMNIAKLEAQYYQTRSKYLFLLNEKQVPVRDLKQKLFDFINRFARGGDENNSQDVVNQLLQEALEAEVTEAQEDVAKTFISSQNKEYDQYGFLKFDLQDSDVLLSRANILSRQSLEMEYQIRDADEETSKKIKWENFMVGQSIAKPLVRSPDLKLLIRLGIPHEYREKIWKGCIDFYVKSTRDKLGAKYYKELSERANNNKSNPAIKQIQLDLLRTLPDNRYFDKIDSPGISKLRRVLLCYSVHNPLIGYCQGINRIAAIALLFLREEDAFWCLVAIIEHLMPADYYTTTLAAAQADQRVLKDLVKEKCAALNTHLEEKDVDLSLFTFNWFLTVFIDGIRPELFLRIWDVFLYEGSKIMFRYALAFLKYAEDDILKQPNSLATNRYMRTLGESITDVKRIYQIAFHELNPFPMRAISNKRQYHLQQVKIELEELEKVRKDMRSAHAGDEECSQNKQGYFSEDDQE</sequence>
<evidence type="ECO:0000313" key="6">
    <source>
        <dbReference type="RefSeq" id="XP_055885317.1"/>
    </source>
</evidence>
<dbReference type="PANTHER" id="PTHR47219">
    <property type="entry name" value="RAB GTPASE-ACTIVATING PROTEIN 1-LIKE"/>
    <property type="match status" value="1"/>
</dbReference>
<dbReference type="FunFam" id="1.10.472.80:FF:000018">
    <property type="entry name" value="TBC1 domain family member 2B"/>
    <property type="match status" value="1"/>
</dbReference>
<reference evidence="6" key="1">
    <citation type="submission" date="2025-08" db="UniProtKB">
        <authorList>
            <consortium name="RefSeq"/>
        </authorList>
    </citation>
    <scope>IDENTIFICATION</scope>
</reference>
<dbReference type="OMA" id="YLDVTNW"/>
<evidence type="ECO:0000256" key="1">
    <source>
        <dbReference type="SAM" id="Coils"/>
    </source>
</evidence>
<evidence type="ECO:0000259" key="4">
    <source>
        <dbReference type="PROSITE" id="PS50086"/>
    </source>
</evidence>
<dbReference type="GO" id="GO:0005096">
    <property type="term" value="F:GTPase activator activity"/>
    <property type="evidence" value="ECO:0007669"/>
    <property type="project" value="TreeGrafter"/>
</dbReference>
<dbReference type="GeneID" id="106062736"/>
<dbReference type="InterPro" id="IPR001849">
    <property type="entry name" value="PH_domain"/>
</dbReference>
<gene>
    <name evidence="6" type="primary">LOC106062736</name>
</gene>
<feature type="coiled-coil region" evidence="1">
    <location>
        <begin position="539"/>
        <end position="573"/>
    </location>
</feature>
<feature type="compositionally biased region" description="Polar residues" evidence="2">
    <location>
        <begin position="370"/>
        <end position="383"/>
    </location>
</feature>
<dbReference type="Gene3D" id="1.10.472.80">
    <property type="entry name" value="Ypt/Rab-GAP domain of gyp1p, domain 3"/>
    <property type="match status" value="1"/>
</dbReference>
<dbReference type="SMART" id="SM00233">
    <property type="entry name" value="PH"/>
    <property type="match status" value="1"/>
</dbReference>
<name>A0A9W3ADF3_BIOGL</name>
<feature type="region of interest" description="Disordered" evidence="2">
    <location>
        <begin position="1024"/>
        <end position="1049"/>
    </location>
</feature>
<dbReference type="InterPro" id="IPR000195">
    <property type="entry name" value="Rab-GAP-TBC_dom"/>
</dbReference>
<proteinExistence type="predicted"/>
<accession>A0A9W3ADF3</accession>
<dbReference type="OrthoDB" id="294251at2759"/>
<dbReference type="SUPFAM" id="SSF47923">
    <property type="entry name" value="Ypt/Rab-GAP domain of gyp1p"/>
    <property type="match status" value="2"/>
</dbReference>
<dbReference type="Gene3D" id="1.10.8.270">
    <property type="entry name" value="putative rabgap domain of human tbc1 domain family member 14 like domains"/>
    <property type="match status" value="1"/>
</dbReference>
<feature type="domain" description="Rab-GAP TBC" evidence="4">
    <location>
        <begin position="744"/>
        <end position="939"/>
    </location>
</feature>
<dbReference type="SMART" id="SM00164">
    <property type="entry name" value="TBC"/>
    <property type="match status" value="1"/>
</dbReference>
<feature type="coiled-coil region" evidence="1">
    <location>
        <begin position="462"/>
        <end position="496"/>
    </location>
</feature>
<feature type="compositionally biased region" description="Polar residues" evidence="2">
    <location>
        <begin position="323"/>
        <end position="344"/>
    </location>
</feature>
<dbReference type="AlphaFoldDB" id="A0A9W3ADF3"/>
<feature type="region of interest" description="Disordered" evidence="2">
    <location>
        <begin position="362"/>
        <end position="383"/>
    </location>
</feature>
<dbReference type="PANTHER" id="PTHR47219:SF20">
    <property type="entry name" value="TBC1 DOMAIN FAMILY MEMBER 2B"/>
    <property type="match status" value="1"/>
</dbReference>
<keyword evidence="5" id="KW-1185">Reference proteome</keyword>
<evidence type="ECO:0000256" key="2">
    <source>
        <dbReference type="SAM" id="MobiDB-lite"/>
    </source>
</evidence>
<dbReference type="FunFam" id="1.10.8.270:FF:000026">
    <property type="entry name" value="TBC (Tre-2/Bub2/Cdc16) domain family"/>
    <property type="match status" value="1"/>
</dbReference>
<protein>
    <submittedName>
        <fullName evidence="6">TBC1 domain family member 2B-like isoform X1</fullName>
    </submittedName>
</protein>
<dbReference type="InterPro" id="IPR011993">
    <property type="entry name" value="PH-like_dom_sf"/>
</dbReference>
<dbReference type="SUPFAM" id="SSF50729">
    <property type="entry name" value="PH domain-like"/>
    <property type="match status" value="1"/>
</dbReference>